<dbReference type="OrthoDB" id="9795626at2"/>
<evidence type="ECO:0000313" key="2">
    <source>
        <dbReference type="EMBL" id="AHW58560.1"/>
    </source>
</evidence>
<dbReference type="RefSeq" id="WP_038554222.1">
    <property type="nucleotide sequence ID" value="NZ_FOHT01000027.1"/>
</dbReference>
<evidence type="ECO:0000313" key="3">
    <source>
        <dbReference type="EMBL" id="SET89628.1"/>
    </source>
</evidence>
<gene>
    <name evidence="2" type="ORF">FH5T_00520</name>
    <name evidence="3" type="ORF">SAMN05444285_12764</name>
</gene>
<keyword evidence="3" id="KW-0540">Nuclease</keyword>
<evidence type="ECO:0000313" key="4">
    <source>
        <dbReference type="Proteomes" id="UP000023772"/>
    </source>
</evidence>
<sequence>MIPVELTIQGLYSYQEKQTIDFTKLTAANLFGIFGTVGSGKSSILEAITFAIYGRTDRLNLSGDNRYYNMMNLKSNELLIDFVFETGKEQTAYRATVKGKRNGKNFEDVKALNRSAYRKKGNEWIPIEAAELEQAIGLSYDNFKRTIIIPQGQFQEFLQLGNKDRTQMMKELFNLGKFEFYYKVTALESKNNAQKQNIEGQLQQLGSVDAEQLKQFKSQLEQLENELKEQNTKLADYQKSEEGLRKLQDLAVRKSKAEKAYKSLQEQEPVFKQLEQKISRFEQCVIQFKHLLDGLKSTNEKVQIREKQLKQDEEKLKLQESEIGTLNKKLEALKPAYEKREELKQKADELGRLIQMKTLEQTISKENVRLQKGTQVCNETEKTLEQLKTQKLELEALIKVSKGKMPDLELLAAVKTWYTEKHLLEKELPAIQKELEENQKTTSTLQNSVAKLLEEAGLGKLPETEYSSIVQILKDKTGKVKEKQKALNEQESHLRVKAQLKAYSENLEEGAPCPLCGSLHHPDVLKTEDLNDTLLKLSAEKQANEKEQEQLSDWISRINLFSKQQEMIHQQKNSLLQKQKAQQERIEAHAKKFTWEKYRVETELEKAFQEARRIQGELKKQDDLLEKLGKDMDKKGNDFKRFQVEVDKIRTVLTVQQTELKTLEKQLRLIKAETYQEVKIEQIETEKSKLQKEHSQLEKSFSEITQQITEKSKLRDTLFGSVQAGKKELEQEKQSMEKLKQQTKEQLEKSTYNSIDEVTAILSEQFNPDQEKQRIAHFKDQFLRAKSLLEELQKEIGERVYDKETHQKLNADIALLKEQLVRKNQEQGKISEQLKKLQKDLESQAALRKELEKLELRAENLKTMKSLFKASGFVNYISSVYLQNLCNAANDRFFQLTRQKLSLEITPDNNFQVRDFMNGGKIRSVKTLSGGQTFQAALSLALALADNIQKITESNQNFFFLDEGFGSLDKESLGVVFDTLKSLRKENRIVGVISHVEEMQQEIDVHLRIDNQEERGSRIWASWME</sequence>
<evidence type="ECO:0000256" key="1">
    <source>
        <dbReference type="SAM" id="Coils"/>
    </source>
</evidence>
<dbReference type="EMBL" id="CP007451">
    <property type="protein sequence ID" value="AHW58560.1"/>
    <property type="molecule type" value="Genomic_DNA"/>
</dbReference>
<proteinExistence type="predicted"/>
<accession>X5DTR1</accession>
<keyword evidence="4" id="KW-1185">Reference proteome</keyword>
<dbReference type="PANTHER" id="PTHR32114:SF2">
    <property type="entry name" value="ABC TRANSPORTER ABCH.3"/>
    <property type="match status" value="1"/>
</dbReference>
<dbReference type="SUPFAM" id="SSF52540">
    <property type="entry name" value="P-loop containing nucleoside triphosphate hydrolases"/>
    <property type="match status" value="1"/>
</dbReference>
<keyword evidence="1" id="KW-0175">Coiled coil</keyword>
<dbReference type="Pfam" id="PF13558">
    <property type="entry name" value="SbcC_Walker_B"/>
    <property type="match status" value="1"/>
</dbReference>
<name>X5DTR1_9BACT</name>
<feature type="coiled-coil region" evidence="1">
    <location>
        <begin position="292"/>
        <end position="441"/>
    </location>
</feature>
<evidence type="ECO:0000313" key="5">
    <source>
        <dbReference type="Proteomes" id="UP000181981"/>
    </source>
</evidence>
<protein>
    <submittedName>
        <fullName evidence="2">Chromosome segregation protein SMC</fullName>
    </submittedName>
    <submittedName>
        <fullName evidence="3">Exonuclease SbcC</fullName>
    </submittedName>
</protein>
<dbReference type="InterPro" id="IPR027417">
    <property type="entry name" value="P-loop_NTPase"/>
</dbReference>
<dbReference type="STRING" id="1168034.FH5T_00520"/>
<feature type="coiled-coil region" evidence="1">
    <location>
        <begin position="653"/>
        <end position="749"/>
    </location>
</feature>
<dbReference type="Proteomes" id="UP000023772">
    <property type="component" value="Chromosome"/>
</dbReference>
<keyword evidence="3" id="KW-0378">Hydrolase</keyword>
<dbReference type="PANTHER" id="PTHR32114">
    <property type="entry name" value="ABC TRANSPORTER ABCH.3"/>
    <property type="match status" value="1"/>
</dbReference>
<dbReference type="Gene3D" id="3.40.50.300">
    <property type="entry name" value="P-loop containing nucleotide triphosphate hydrolases"/>
    <property type="match status" value="2"/>
</dbReference>
<dbReference type="GO" id="GO:0004527">
    <property type="term" value="F:exonuclease activity"/>
    <property type="evidence" value="ECO:0007669"/>
    <property type="project" value="UniProtKB-KW"/>
</dbReference>
<dbReference type="KEGG" id="dori:FH5T_00520"/>
<organism evidence="3 5">
    <name type="scientific">Draconibacterium orientale</name>
    <dbReference type="NCBI Taxonomy" id="1168034"/>
    <lineage>
        <taxon>Bacteria</taxon>
        <taxon>Pseudomonadati</taxon>
        <taxon>Bacteroidota</taxon>
        <taxon>Bacteroidia</taxon>
        <taxon>Marinilabiliales</taxon>
        <taxon>Prolixibacteraceae</taxon>
        <taxon>Draconibacterium</taxon>
    </lineage>
</organism>
<reference evidence="3 5" key="2">
    <citation type="submission" date="2016-10" db="EMBL/GenBank/DDBJ databases">
        <authorList>
            <person name="de Groot N.N."/>
        </authorList>
    </citation>
    <scope>NUCLEOTIDE SEQUENCE [LARGE SCALE GENOMIC DNA]</scope>
    <source>
        <strain evidence="3 5">DSM 25947</strain>
    </source>
</reference>
<feature type="coiled-coil region" evidence="1">
    <location>
        <begin position="184"/>
        <end position="267"/>
    </location>
</feature>
<dbReference type="AlphaFoldDB" id="X5DTR1"/>
<feature type="coiled-coil region" evidence="1">
    <location>
        <begin position="775"/>
        <end position="864"/>
    </location>
</feature>
<reference evidence="2 4" key="1">
    <citation type="submission" date="2014-03" db="EMBL/GenBank/DDBJ databases">
        <title>Complete genome sequence of a deeply braunched marine Bacteroidia bacterium Draconibacterium orientale type strain FH5T.</title>
        <authorList>
            <person name="Li X."/>
            <person name="Wang X."/>
            <person name="Xie Z."/>
            <person name="Du Z."/>
            <person name="Chen G."/>
        </authorList>
    </citation>
    <scope>NUCLEOTIDE SEQUENCE [LARGE SCALE GENOMIC DNA]</scope>
    <source>
        <strain evidence="2 4">FH5</strain>
    </source>
</reference>
<dbReference type="EMBL" id="FOHT01000027">
    <property type="protein sequence ID" value="SET89628.1"/>
    <property type="molecule type" value="Genomic_DNA"/>
</dbReference>
<dbReference type="eggNOG" id="COG0419">
    <property type="taxonomic scope" value="Bacteria"/>
</dbReference>
<dbReference type="HOGENOM" id="CLU_004785_1_2_10"/>
<dbReference type="Proteomes" id="UP000181981">
    <property type="component" value="Unassembled WGS sequence"/>
</dbReference>
<keyword evidence="3" id="KW-0269">Exonuclease</keyword>